<gene>
    <name evidence="1" type="ORF">BV25DRAFT_1843199</name>
</gene>
<comment type="caution">
    <text evidence="1">The sequence shown here is derived from an EMBL/GenBank/DDBJ whole genome shotgun (WGS) entry which is preliminary data.</text>
</comment>
<evidence type="ECO:0000313" key="1">
    <source>
        <dbReference type="EMBL" id="KAI0055094.1"/>
    </source>
</evidence>
<accession>A0ACB8SFF3</accession>
<sequence length="280" mass="31374">MRLLASTVPYYNRVTYTPAASNGTQFIFPSTLDDYCSYTRLTLVPREMNPFLGVVMGKEFNIPTILPAALYMSSVRPDEAKIAVIRQADNSHTESFLLALQDILLFNKSFWGHIFLMDDYESPFFSQSPCNKSKCTGITDRGTLKYLHCSCAANSWDVFVGKFEPQEAEYTPNVCPGCLTRFHQERMQGLRVALWSHLPEIGQLAKSWDTLLEVPGLPLTSETLICNTGDTDHCLLSMASMKSTALGERGIPMGSMMRRQSMGRLALQTSQADSESSRRH</sequence>
<dbReference type="EMBL" id="MU277312">
    <property type="protein sequence ID" value="KAI0055094.1"/>
    <property type="molecule type" value="Genomic_DNA"/>
</dbReference>
<name>A0ACB8SFF3_9AGAM</name>
<proteinExistence type="predicted"/>
<reference evidence="1" key="2">
    <citation type="journal article" date="2022" name="New Phytol.">
        <title>Evolutionary transition to the ectomycorrhizal habit in the genomes of a hyperdiverse lineage of mushroom-forming fungi.</title>
        <authorList>
            <person name="Looney B."/>
            <person name="Miyauchi S."/>
            <person name="Morin E."/>
            <person name="Drula E."/>
            <person name="Courty P.E."/>
            <person name="Kohler A."/>
            <person name="Kuo A."/>
            <person name="LaButti K."/>
            <person name="Pangilinan J."/>
            <person name="Lipzen A."/>
            <person name="Riley R."/>
            <person name="Andreopoulos W."/>
            <person name="He G."/>
            <person name="Johnson J."/>
            <person name="Nolan M."/>
            <person name="Tritt A."/>
            <person name="Barry K.W."/>
            <person name="Grigoriev I.V."/>
            <person name="Nagy L.G."/>
            <person name="Hibbett D."/>
            <person name="Henrissat B."/>
            <person name="Matheny P.B."/>
            <person name="Labbe J."/>
            <person name="Martin F.M."/>
        </authorList>
    </citation>
    <scope>NUCLEOTIDE SEQUENCE</scope>
    <source>
        <strain evidence="1">HHB10654</strain>
    </source>
</reference>
<organism evidence="1 2">
    <name type="scientific">Artomyces pyxidatus</name>
    <dbReference type="NCBI Taxonomy" id="48021"/>
    <lineage>
        <taxon>Eukaryota</taxon>
        <taxon>Fungi</taxon>
        <taxon>Dikarya</taxon>
        <taxon>Basidiomycota</taxon>
        <taxon>Agaricomycotina</taxon>
        <taxon>Agaricomycetes</taxon>
        <taxon>Russulales</taxon>
        <taxon>Auriscalpiaceae</taxon>
        <taxon>Artomyces</taxon>
    </lineage>
</organism>
<dbReference type="Proteomes" id="UP000814140">
    <property type="component" value="Unassembled WGS sequence"/>
</dbReference>
<keyword evidence="2" id="KW-1185">Reference proteome</keyword>
<reference evidence="1" key="1">
    <citation type="submission" date="2021-03" db="EMBL/GenBank/DDBJ databases">
        <authorList>
            <consortium name="DOE Joint Genome Institute"/>
            <person name="Ahrendt S."/>
            <person name="Looney B.P."/>
            <person name="Miyauchi S."/>
            <person name="Morin E."/>
            <person name="Drula E."/>
            <person name="Courty P.E."/>
            <person name="Chicoki N."/>
            <person name="Fauchery L."/>
            <person name="Kohler A."/>
            <person name="Kuo A."/>
            <person name="Labutti K."/>
            <person name="Pangilinan J."/>
            <person name="Lipzen A."/>
            <person name="Riley R."/>
            <person name="Andreopoulos W."/>
            <person name="He G."/>
            <person name="Johnson J."/>
            <person name="Barry K.W."/>
            <person name="Grigoriev I.V."/>
            <person name="Nagy L."/>
            <person name="Hibbett D."/>
            <person name="Henrissat B."/>
            <person name="Matheny P.B."/>
            <person name="Labbe J."/>
            <person name="Martin F."/>
        </authorList>
    </citation>
    <scope>NUCLEOTIDE SEQUENCE</scope>
    <source>
        <strain evidence="1">HHB10654</strain>
    </source>
</reference>
<evidence type="ECO:0000313" key="2">
    <source>
        <dbReference type="Proteomes" id="UP000814140"/>
    </source>
</evidence>
<protein>
    <submittedName>
        <fullName evidence="1">Uncharacterized protein</fullName>
    </submittedName>
</protein>